<dbReference type="PRINTS" id="PR00215">
    <property type="entry name" value="NEUROMODULIN"/>
</dbReference>
<evidence type="ECO:0000256" key="21">
    <source>
        <dbReference type="SAM" id="MobiDB-lite"/>
    </source>
</evidence>
<proteinExistence type="inferred from homology"/>
<keyword evidence="10 20" id="KW-0524">Neurogenesis</keyword>
<evidence type="ECO:0000256" key="6">
    <source>
        <dbReference type="ARBA" id="ARBA00022553"/>
    </source>
</evidence>
<dbReference type="InterPro" id="IPR018947">
    <property type="entry name" value="Neuromodulin_N"/>
</dbReference>
<dbReference type="CDD" id="cd23767">
    <property type="entry name" value="IQCD"/>
    <property type="match status" value="1"/>
</dbReference>
<feature type="compositionally biased region" description="Low complexity" evidence="21">
    <location>
        <begin position="87"/>
        <end position="102"/>
    </location>
</feature>
<protein>
    <recommendedName>
        <fullName evidence="3 20">Neuromodulin</fullName>
    </recommendedName>
    <alternativeName>
        <fullName evidence="17 20">Axonal membrane protein GAP-43</fullName>
    </alternativeName>
    <alternativeName>
        <fullName evidence="18 20">Growth-associated protein 43</fullName>
    </alternativeName>
</protein>
<evidence type="ECO:0000256" key="19">
    <source>
        <dbReference type="ARBA" id="ARBA00034103"/>
    </source>
</evidence>
<feature type="compositionally biased region" description="Low complexity" evidence="21">
    <location>
        <begin position="179"/>
        <end position="205"/>
    </location>
</feature>
<feature type="compositionally biased region" description="Basic and acidic residues" evidence="21">
    <location>
        <begin position="166"/>
        <end position="178"/>
    </location>
</feature>
<keyword evidence="12" id="KW-0472">Membrane</keyword>
<dbReference type="Gene3D" id="1.20.5.190">
    <property type="match status" value="1"/>
</dbReference>
<dbReference type="FunFam" id="1.20.5.190:FF:000125">
    <property type="match status" value="1"/>
</dbReference>
<accession>A0A8B9UG71</accession>
<comment type="PTM">
    <text evidence="20">Palmitoylated. Palmitoylation is essential for plasma membrane association.</text>
</comment>
<dbReference type="PROSITE" id="PS00412">
    <property type="entry name" value="NEUROMODULIN_1"/>
    <property type="match status" value="1"/>
</dbReference>
<evidence type="ECO:0000256" key="5">
    <source>
        <dbReference type="ARBA" id="ARBA00022475"/>
    </source>
</evidence>
<evidence type="ECO:0000256" key="18">
    <source>
        <dbReference type="ARBA" id="ARBA00033250"/>
    </source>
</evidence>
<keyword evidence="6 20" id="KW-0597">Phosphoprotein</keyword>
<evidence type="ECO:0000256" key="8">
    <source>
        <dbReference type="ARBA" id="ARBA00022782"/>
    </source>
</evidence>
<dbReference type="GO" id="GO:1901981">
    <property type="term" value="F:phosphatidylinositol phosphate binding"/>
    <property type="evidence" value="ECO:0007669"/>
    <property type="project" value="TreeGrafter"/>
</dbReference>
<comment type="similarity">
    <text evidence="2 20">Belongs to the neuromodulin family.</text>
</comment>
<dbReference type="InterPro" id="IPR033137">
    <property type="entry name" value="Neuromodulin_P_site"/>
</dbReference>
<keyword evidence="5 20" id="KW-1003">Cell membrane</keyword>
<keyword evidence="8 20" id="KW-0221">Differentiation</keyword>
<dbReference type="AlphaFoldDB" id="A0A8B9UG71"/>
<dbReference type="GO" id="GO:0042246">
    <property type="term" value="P:tissue regeneration"/>
    <property type="evidence" value="ECO:0007669"/>
    <property type="project" value="TreeGrafter"/>
</dbReference>
<dbReference type="PROSITE" id="PS00413">
    <property type="entry name" value="NEUROMODULIN_2"/>
    <property type="match status" value="1"/>
</dbReference>
<evidence type="ECO:0000256" key="2">
    <source>
        <dbReference type="ARBA" id="ARBA00005890"/>
    </source>
</evidence>
<dbReference type="InterPro" id="IPR018243">
    <property type="entry name" value="Neuromodulin_palmitoyl_site"/>
</dbReference>
<evidence type="ECO:0000256" key="15">
    <source>
        <dbReference type="ARBA" id="ARBA00023288"/>
    </source>
</evidence>
<reference evidence="24" key="2">
    <citation type="submission" date="2025-09" db="UniProtKB">
        <authorList>
            <consortium name="Ensembl"/>
        </authorList>
    </citation>
    <scope>IDENTIFICATION</scope>
</reference>
<keyword evidence="11 20" id="KW-0770">Synapse</keyword>
<dbReference type="GO" id="GO:0032584">
    <property type="term" value="C:growth cone membrane"/>
    <property type="evidence" value="ECO:0007669"/>
    <property type="project" value="UniProtKB-SubCell"/>
</dbReference>
<dbReference type="PANTHER" id="PTHR10699:SF15">
    <property type="entry name" value="NEUROMODULIN"/>
    <property type="match status" value="1"/>
</dbReference>
<sequence length="360" mass="38054">MLCCMRRTKQVEKNEDGDQKIEQDGIKPEDKAHKAATKIQASFRGHITRKKLKGEKKGDAPASESEAADKKDEGPAGGAAENKESEAPAATEAAAADSAQLEEGSKDSSAPAEEKKGDGAADTGSEQPAPQAATPAASSEEKSAAAAAAETESATKASTDNSPSLKADEAQDKEEPKQADVPAADTTATTTPAAEDATAKATAQPQMETVESSQTEEKTAYGKTASPLEALAPLGGFSIQPFFCVESVSCGAWRSLQRSQAFRTLKREVSFPSHTNTGSSSGATSLSWTSHKGKALSYCRRPFILAGRMEKKVPTGFFFPSACEWVRLLVQPHPRKECFIISIICIQTSSTFSLSTWTSL</sequence>
<dbReference type="PROSITE" id="PS50096">
    <property type="entry name" value="IQ"/>
    <property type="match status" value="1"/>
</dbReference>
<evidence type="ECO:0000256" key="13">
    <source>
        <dbReference type="ARBA" id="ARBA00023139"/>
    </source>
</evidence>
<comment type="subcellular location">
    <subcellularLocation>
        <location evidence="20">Cell membrane</location>
        <topology evidence="20">Peripheral membrane protein</topology>
        <orientation evidence="20">Cytoplasmic side</orientation>
    </subcellularLocation>
    <subcellularLocation>
        <location evidence="1 20">Cell projection</location>
        <location evidence="1 20">Growth cone membrane</location>
        <topology evidence="1 20">Peripheral membrane protein</topology>
        <orientation evidence="1 20">Cytoplasmic side</orientation>
    </subcellularLocation>
    <subcellularLocation>
        <location evidence="19 20">Synapse</location>
    </subcellularLocation>
    <subcellularLocation>
        <location evidence="20">Cell projection</location>
        <location evidence="20">Filopodium membrane</location>
        <topology evidence="20">Peripheral membrane protein</topology>
    </subcellularLocation>
</comment>
<evidence type="ECO:0000313" key="25">
    <source>
        <dbReference type="Proteomes" id="UP000694549"/>
    </source>
</evidence>
<feature type="domain" description="Neuromodulin C-terminal" evidence="22">
    <location>
        <begin position="69"/>
        <end position="229"/>
    </location>
</feature>
<evidence type="ECO:0000256" key="12">
    <source>
        <dbReference type="ARBA" id="ARBA00023136"/>
    </source>
</evidence>
<dbReference type="Proteomes" id="UP000694549">
    <property type="component" value="Unplaced"/>
</dbReference>
<dbReference type="Pfam" id="PF00612">
    <property type="entry name" value="IQ"/>
    <property type="match status" value="1"/>
</dbReference>
<dbReference type="InterPro" id="IPR017454">
    <property type="entry name" value="Neuromodulin_C"/>
</dbReference>
<feature type="region of interest" description="Disordered" evidence="21">
    <location>
        <begin position="1"/>
        <end position="221"/>
    </location>
</feature>
<dbReference type="InterPro" id="IPR000048">
    <property type="entry name" value="IQ_motif_EF-hand-BS"/>
</dbReference>
<keyword evidence="7 20" id="KW-0341">Growth regulation</keyword>
<evidence type="ECO:0000256" key="17">
    <source>
        <dbReference type="ARBA" id="ARBA00030597"/>
    </source>
</evidence>
<feature type="compositionally biased region" description="Basic and acidic residues" evidence="21">
    <location>
        <begin position="9"/>
        <end position="33"/>
    </location>
</feature>
<evidence type="ECO:0000256" key="11">
    <source>
        <dbReference type="ARBA" id="ARBA00023018"/>
    </source>
</evidence>
<dbReference type="Ensembl" id="ENSAZOT00000008214.1">
    <property type="protein sequence ID" value="ENSAZOP00000007701.1"/>
    <property type="gene ID" value="ENSAZOG00000004896.1"/>
</dbReference>
<evidence type="ECO:0000256" key="14">
    <source>
        <dbReference type="ARBA" id="ARBA00023273"/>
    </source>
</evidence>
<keyword evidence="4 20" id="KW-0217">Developmental protein</keyword>
<dbReference type="GO" id="GO:0001786">
    <property type="term" value="F:phosphatidylserine binding"/>
    <property type="evidence" value="ECO:0007669"/>
    <property type="project" value="TreeGrafter"/>
</dbReference>
<evidence type="ECO:0000256" key="16">
    <source>
        <dbReference type="ARBA" id="ARBA00025215"/>
    </source>
</evidence>
<dbReference type="GO" id="GO:0014069">
    <property type="term" value="C:postsynaptic density"/>
    <property type="evidence" value="ECO:0007669"/>
    <property type="project" value="TreeGrafter"/>
</dbReference>
<dbReference type="GO" id="GO:0035727">
    <property type="term" value="F:lysophosphatidic acid binding"/>
    <property type="evidence" value="ECO:0007669"/>
    <property type="project" value="TreeGrafter"/>
</dbReference>
<dbReference type="GO" id="GO:0016198">
    <property type="term" value="P:axon choice point recognition"/>
    <property type="evidence" value="ECO:0007669"/>
    <property type="project" value="TreeGrafter"/>
</dbReference>
<evidence type="ECO:0000259" key="23">
    <source>
        <dbReference type="Pfam" id="PF10580"/>
    </source>
</evidence>
<dbReference type="GO" id="GO:0031103">
    <property type="term" value="P:axon regeneration"/>
    <property type="evidence" value="ECO:0007669"/>
    <property type="project" value="TreeGrafter"/>
</dbReference>
<comment type="subunit">
    <text evidence="20">Binds calmodulin with a greater affinity in the absence of Ca(2+) than in its presence.</text>
</comment>
<dbReference type="PANTHER" id="PTHR10699">
    <property type="entry name" value="NEUROMODULIN"/>
    <property type="match status" value="1"/>
</dbReference>
<dbReference type="GO" id="GO:0005737">
    <property type="term" value="C:cytoplasm"/>
    <property type="evidence" value="ECO:0007669"/>
    <property type="project" value="TreeGrafter"/>
</dbReference>
<keyword evidence="13 20" id="KW-0564">Palmitate</keyword>
<feature type="domain" description="Neuromodulin N-terminal" evidence="23">
    <location>
        <begin position="2"/>
        <end position="32"/>
    </location>
</feature>
<dbReference type="InterPro" id="IPR001422">
    <property type="entry name" value="Neuromodulin"/>
</dbReference>
<evidence type="ECO:0000259" key="22">
    <source>
        <dbReference type="Pfam" id="PF06614"/>
    </source>
</evidence>
<organism evidence="24 25">
    <name type="scientific">Anas zonorhyncha</name>
    <name type="common">Eastern spot-billed duck</name>
    <dbReference type="NCBI Taxonomy" id="75864"/>
    <lineage>
        <taxon>Eukaryota</taxon>
        <taxon>Metazoa</taxon>
        <taxon>Chordata</taxon>
        <taxon>Craniata</taxon>
        <taxon>Vertebrata</taxon>
        <taxon>Euteleostomi</taxon>
        <taxon>Archelosauria</taxon>
        <taxon>Archosauria</taxon>
        <taxon>Dinosauria</taxon>
        <taxon>Saurischia</taxon>
        <taxon>Theropoda</taxon>
        <taxon>Coelurosauria</taxon>
        <taxon>Aves</taxon>
        <taxon>Neognathae</taxon>
        <taxon>Galloanserae</taxon>
        <taxon>Anseriformes</taxon>
        <taxon>Anatidae</taxon>
        <taxon>Anatinae</taxon>
        <taxon>Anas</taxon>
    </lineage>
</organism>
<evidence type="ECO:0000313" key="24">
    <source>
        <dbReference type="Ensembl" id="ENSAZOP00000007701.1"/>
    </source>
</evidence>
<name>A0A8B9UG71_9AVES</name>
<evidence type="ECO:0000256" key="3">
    <source>
        <dbReference type="ARBA" id="ARBA00021591"/>
    </source>
</evidence>
<dbReference type="GO" id="GO:0005516">
    <property type="term" value="F:calmodulin binding"/>
    <property type="evidence" value="ECO:0007669"/>
    <property type="project" value="UniProtKB-UniRule"/>
</dbReference>
<reference evidence="24" key="1">
    <citation type="submission" date="2025-08" db="UniProtKB">
        <authorList>
            <consortium name="Ensembl"/>
        </authorList>
    </citation>
    <scope>IDENTIFICATION</scope>
</reference>
<feature type="compositionally biased region" description="Low complexity" evidence="21">
    <location>
        <begin position="125"/>
        <end position="159"/>
    </location>
</feature>
<evidence type="ECO:0000256" key="1">
    <source>
        <dbReference type="ARBA" id="ARBA00004503"/>
    </source>
</evidence>
<evidence type="ECO:0000256" key="20">
    <source>
        <dbReference type="RuleBase" id="RU368113"/>
    </source>
</evidence>
<evidence type="ECO:0000256" key="4">
    <source>
        <dbReference type="ARBA" id="ARBA00022473"/>
    </source>
</evidence>
<comment type="function">
    <text evidence="16 20">This protein is associated with nerve growth. It is a major component of the motile 'growth cones' that form the tips of elongating axons. Plays a role in axonal and dendritic filopodia induction.</text>
</comment>
<evidence type="ECO:0000256" key="9">
    <source>
        <dbReference type="ARBA" id="ARBA00022860"/>
    </source>
</evidence>
<dbReference type="Pfam" id="PF06614">
    <property type="entry name" value="Neuromodulin"/>
    <property type="match status" value="1"/>
</dbReference>
<evidence type="ECO:0000256" key="10">
    <source>
        <dbReference type="ARBA" id="ARBA00022902"/>
    </source>
</evidence>
<evidence type="ECO:0000256" key="7">
    <source>
        <dbReference type="ARBA" id="ARBA00022604"/>
    </source>
</evidence>
<keyword evidence="14 20" id="KW-0966">Cell projection</keyword>
<dbReference type="GO" id="GO:0040008">
    <property type="term" value="P:regulation of growth"/>
    <property type="evidence" value="ECO:0007669"/>
    <property type="project" value="UniProtKB-UniRule"/>
</dbReference>
<keyword evidence="9 20" id="KW-0112">Calmodulin-binding</keyword>
<keyword evidence="15 20" id="KW-0449">Lipoprotein</keyword>
<dbReference type="SMART" id="SM00015">
    <property type="entry name" value="IQ"/>
    <property type="match status" value="1"/>
</dbReference>
<keyword evidence="25" id="KW-1185">Reference proteome</keyword>
<dbReference type="Pfam" id="PF10580">
    <property type="entry name" value="Neuromodulin_N"/>
    <property type="match status" value="1"/>
</dbReference>
<dbReference type="GO" id="GO:0031527">
    <property type="term" value="C:filopodium membrane"/>
    <property type="evidence" value="ECO:0007669"/>
    <property type="project" value="UniProtKB-SubCell"/>
</dbReference>